<evidence type="ECO:0000313" key="3">
    <source>
        <dbReference type="Proteomes" id="UP000198784"/>
    </source>
</evidence>
<dbReference type="Proteomes" id="UP000198784">
    <property type="component" value="Unassembled WGS sequence"/>
</dbReference>
<keyword evidence="3" id="KW-1185">Reference proteome</keyword>
<protein>
    <recommendedName>
        <fullName evidence="4">Signal recognition particle subunit FFH/SRP54 (Srp54)</fullName>
    </recommendedName>
</protein>
<dbReference type="STRING" id="289003.SAMN05216190_10599"/>
<reference evidence="3" key="1">
    <citation type="submission" date="2016-10" db="EMBL/GenBank/DDBJ databases">
        <authorList>
            <person name="Varghese N."/>
            <person name="Submissions S."/>
        </authorList>
    </citation>
    <scope>NUCLEOTIDE SEQUENCE [LARGE SCALE GENOMIC DNA]</scope>
    <source>
        <strain evidence="3">DSM 17834</strain>
    </source>
</reference>
<sequence length="158" mass="17706">MSTFTYKTLTALALTGALLAAPAFAEDAHHPEQLAQNQQDMPMGQGMGMGMGQGMGMGMGQGMGPGKGMMDWSQMQEMMRQMHGTTNPQERQKIRSEHRQAMRSQMGMMNQQMQQSQCPMAKDAPMQQQCLKDMHQNMQNMLQMMEQMLENQSVPNGQ</sequence>
<accession>A0A1I5MT29</accession>
<evidence type="ECO:0000256" key="1">
    <source>
        <dbReference type="SAM" id="SignalP"/>
    </source>
</evidence>
<dbReference type="AlphaFoldDB" id="A0A1I5MT29"/>
<organism evidence="2 3">
    <name type="scientific">Pseudomonas borbori</name>
    <dbReference type="NCBI Taxonomy" id="289003"/>
    <lineage>
        <taxon>Bacteria</taxon>
        <taxon>Pseudomonadati</taxon>
        <taxon>Pseudomonadota</taxon>
        <taxon>Gammaproteobacteria</taxon>
        <taxon>Pseudomonadales</taxon>
        <taxon>Pseudomonadaceae</taxon>
        <taxon>Pseudomonas</taxon>
    </lineage>
</organism>
<feature type="signal peptide" evidence="1">
    <location>
        <begin position="1"/>
        <end position="25"/>
    </location>
</feature>
<keyword evidence="1" id="KW-0732">Signal</keyword>
<proteinExistence type="predicted"/>
<feature type="chain" id="PRO_5011745274" description="Signal recognition particle subunit FFH/SRP54 (Srp54)" evidence="1">
    <location>
        <begin position="26"/>
        <end position="158"/>
    </location>
</feature>
<dbReference type="OrthoDB" id="7018323at2"/>
<gene>
    <name evidence="2" type="ORF">SAMN05216190_10599</name>
</gene>
<evidence type="ECO:0000313" key="2">
    <source>
        <dbReference type="EMBL" id="SFP12752.1"/>
    </source>
</evidence>
<dbReference type="EMBL" id="FOWX01000005">
    <property type="protein sequence ID" value="SFP12752.1"/>
    <property type="molecule type" value="Genomic_DNA"/>
</dbReference>
<name>A0A1I5MT29_9PSED</name>
<evidence type="ECO:0008006" key="4">
    <source>
        <dbReference type="Google" id="ProtNLM"/>
    </source>
</evidence>
<dbReference type="RefSeq" id="WP_141123926.1">
    <property type="nucleotide sequence ID" value="NZ_FOWX01000005.1"/>
</dbReference>